<name>A0A921GAQ1_9FIRM</name>
<dbReference type="EMBL" id="DYWV01000149">
    <property type="protein sequence ID" value="HJF40144.1"/>
    <property type="molecule type" value="Genomic_DNA"/>
</dbReference>
<evidence type="ECO:0000256" key="1">
    <source>
        <dbReference type="SAM" id="SignalP"/>
    </source>
</evidence>
<reference evidence="2" key="1">
    <citation type="journal article" date="2021" name="PeerJ">
        <title>Extensive microbial diversity within the chicken gut microbiome revealed by metagenomics and culture.</title>
        <authorList>
            <person name="Gilroy R."/>
            <person name="Ravi A."/>
            <person name="Getino M."/>
            <person name="Pursley I."/>
            <person name="Horton D.L."/>
            <person name="Alikhan N.F."/>
            <person name="Baker D."/>
            <person name="Gharbi K."/>
            <person name="Hall N."/>
            <person name="Watson M."/>
            <person name="Adriaenssens E.M."/>
            <person name="Foster-Nyarko E."/>
            <person name="Jarju S."/>
            <person name="Secka A."/>
            <person name="Antonio M."/>
            <person name="Oren A."/>
            <person name="Chaudhuri R.R."/>
            <person name="La Ragione R."/>
            <person name="Hildebrand F."/>
            <person name="Pallen M.J."/>
        </authorList>
    </citation>
    <scope>NUCLEOTIDE SEQUENCE</scope>
    <source>
        <strain evidence="2">CHK193-16274</strain>
    </source>
</reference>
<comment type="caution">
    <text evidence="2">The sequence shown here is derived from an EMBL/GenBank/DDBJ whole genome shotgun (WGS) entry which is preliminary data.</text>
</comment>
<proteinExistence type="predicted"/>
<protein>
    <submittedName>
        <fullName evidence="2">Uncharacterized protein</fullName>
    </submittedName>
</protein>
<reference evidence="2" key="2">
    <citation type="submission" date="2021-09" db="EMBL/GenBank/DDBJ databases">
        <authorList>
            <person name="Gilroy R."/>
        </authorList>
    </citation>
    <scope>NUCLEOTIDE SEQUENCE</scope>
    <source>
        <strain evidence="2">CHK193-16274</strain>
    </source>
</reference>
<accession>A0A921GAQ1</accession>
<evidence type="ECO:0000313" key="3">
    <source>
        <dbReference type="Proteomes" id="UP000749320"/>
    </source>
</evidence>
<evidence type="ECO:0000313" key="2">
    <source>
        <dbReference type="EMBL" id="HJF40144.1"/>
    </source>
</evidence>
<feature type="chain" id="PRO_5038024400" evidence="1">
    <location>
        <begin position="25"/>
        <end position="205"/>
    </location>
</feature>
<dbReference type="Proteomes" id="UP000749320">
    <property type="component" value="Unassembled WGS sequence"/>
</dbReference>
<organism evidence="2 3">
    <name type="scientific">Thomasclavelia spiroformis</name>
    <dbReference type="NCBI Taxonomy" id="29348"/>
    <lineage>
        <taxon>Bacteria</taxon>
        <taxon>Bacillati</taxon>
        <taxon>Bacillota</taxon>
        <taxon>Erysipelotrichia</taxon>
        <taxon>Erysipelotrichales</taxon>
        <taxon>Coprobacillaceae</taxon>
        <taxon>Thomasclavelia</taxon>
    </lineage>
</organism>
<sequence>MKKVIIAFMTVNCLLMGSVFPVNAKQIDSDIISEMNHGIKEFNGDYIKAIQNGDKIAIMDKRTGDTVIILTKNGKPYALIDENNNRIDLRPTVTTYQMGVEIPPGVDPSKFSYTYIDTVRVNQKLTGDIKNIILTVLSFVPWVGPIFGVAGLIDTLLSLGKDTVYIEYDYYYAQGYQYYKYVTRFYSDSSYKNLIDTSVDYVKMW</sequence>
<dbReference type="AlphaFoldDB" id="A0A921GAQ1"/>
<feature type="signal peptide" evidence="1">
    <location>
        <begin position="1"/>
        <end position="24"/>
    </location>
</feature>
<keyword evidence="1" id="KW-0732">Signal</keyword>
<gene>
    <name evidence="2" type="ORF">K8V91_04395</name>
</gene>
<dbReference type="RefSeq" id="WP_346697769.1">
    <property type="nucleotide sequence ID" value="NZ_CAWUZP010000033.1"/>
</dbReference>